<organism evidence="1 2">
    <name type="scientific">Fusarium oxysporum</name>
    <name type="common">Fusarium vascular wilt</name>
    <dbReference type="NCBI Taxonomy" id="5507"/>
    <lineage>
        <taxon>Eukaryota</taxon>
        <taxon>Fungi</taxon>
        <taxon>Dikarya</taxon>
        <taxon>Ascomycota</taxon>
        <taxon>Pezizomycotina</taxon>
        <taxon>Sordariomycetes</taxon>
        <taxon>Hypocreomycetidae</taxon>
        <taxon>Hypocreales</taxon>
        <taxon>Nectriaceae</taxon>
        <taxon>Fusarium</taxon>
        <taxon>Fusarium oxysporum species complex</taxon>
    </lineage>
</organism>
<reference evidence="1 2" key="1">
    <citation type="journal article" date="2018" name="Sci. Rep.">
        <title>Characterisation of pathogen-specific regions and novel effector candidates in Fusarium oxysporum f. sp. cepae.</title>
        <authorList>
            <person name="Armitage A.D."/>
            <person name="Taylor A."/>
            <person name="Sobczyk M.K."/>
            <person name="Baxter L."/>
            <person name="Greenfield B.P."/>
            <person name="Bates H.J."/>
            <person name="Wilson F."/>
            <person name="Jackson A.C."/>
            <person name="Ott S."/>
            <person name="Harrison R.J."/>
            <person name="Clarkson J.P."/>
        </authorList>
    </citation>
    <scope>NUCLEOTIDE SEQUENCE [LARGE SCALE GENOMIC DNA]</scope>
    <source>
        <strain evidence="1 2">Fo_A28</strain>
    </source>
</reference>
<comment type="caution">
    <text evidence="1">The sequence shown here is derived from an EMBL/GenBank/DDBJ whole genome shotgun (WGS) entry which is preliminary data.</text>
</comment>
<evidence type="ECO:0000313" key="2">
    <source>
        <dbReference type="Proteomes" id="UP000285860"/>
    </source>
</evidence>
<dbReference type="EMBL" id="MRCY01001815">
    <property type="protein sequence ID" value="RKK67754.1"/>
    <property type="molecule type" value="Genomic_DNA"/>
</dbReference>
<evidence type="ECO:0000313" key="1">
    <source>
        <dbReference type="EMBL" id="RKK67754.1"/>
    </source>
</evidence>
<name>A0A420MIC0_FUSOX</name>
<accession>A0A420MIC0</accession>
<gene>
    <name evidence="1" type="ORF">BFJ68_g18535</name>
</gene>
<protein>
    <submittedName>
        <fullName evidence="1">Uncharacterized protein</fullName>
    </submittedName>
</protein>
<dbReference type="AlphaFoldDB" id="A0A420MIC0"/>
<sequence>MFLLSCLMDLSSKGYLFGYIFTSVYGNCPVDSQWPMKPMLVTIGLCPACIHLRPTLGDTRM</sequence>
<proteinExistence type="predicted"/>
<dbReference type="Proteomes" id="UP000285860">
    <property type="component" value="Unassembled WGS sequence"/>
</dbReference>